<dbReference type="RefSeq" id="WP_005467803.1">
    <property type="nucleotide sequence ID" value="NZ_CABMHD010000004.1"/>
</dbReference>
<dbReference type="PANTHER" id="PTHR36504">
    <property type="entry name" value="LIPOPOLYSACCHARIDE EXPORT SYSTEM PROTEIN LPTA"/>
    <property type="match status" value="1"/>
</dbReference>
<feature type="chain" id="PRO_5015204421" description="Lipopolysaccharide export system protein LptA" evidence="4">
    <location>
        <begin position="21"/>
        <end position="164"/>
    </location>
</feature>
<reference evidence="8" key="8">
    <citation type="submission" date="2020-09" db="EMBL/GenBank/DDBJ databases">
        <title>Genome sequence of Vibrio parahaemolyticus isolates.</title>
        <authorList>
            <person name="Hammerl J.A."/>
            <person name="Strauch E."/>
        </authorList>
    </citation>
    <scope>NUCLEOTIDE SEQUENCE</scope>
    <source>
        <strain evidence="8">17-VB00146</strain>
    </source>
</reference>
<evidence type="ECO:0000313" key="19">
    <source>
        <dbReference type="Proteomes" id="UP000321504"/>
    </source>
</evidence>
<dbReference type="EMBL" id="JABCLD010000222">
    <property type="protein sequence ID" value="NMU24324.1"/>
    <property type="molecule type" value="Genomic_DNA"/>
</dbReference>
<dbReference type="GO" id="GO:0030288">
    <property type="term" value="C:outer membrane-bounded periplasmic space"/>
    <property type="evidence" value="ECO:0007669"/>
    <property type="project" value="TreeGrafter"/>
</dbReference>
<dbReference type="PANTHER" id="PTHR36504:SF1">
    <property type="entry name" value="LIPOPOLYSACCHARIDE EXPORT SYSTEM PROTEIN LPTA"/>
    <property type="match status" value="1"/>
</dbReference>
<comment type="subunit">
    <text evidence="4">Component of the lipopolysaccharide transport and assembly complex.</text>
</comment>
<dbReference type="EMBL" id="JABCLB010000331">
    <property type="protein sequence ID" value="NMU81800.1"/>
    <property type="molecule type" value="Genomic_DNA"/>
</dbReference>
<evidence type="ECO:0000313" key="6">
    <source>
        <dbReference type="EMBL" id="HAS6679523.1"/>
    </source>
</evidence>
<dbReference type="EMBL" id="JAUHGG010000013">
    <property type="protein sequence ID" value="MDS1823909.1"/>
    <property type="molecule type" value="Genomic_DNA"/>
</dbReference>
<feature type="domain" description="Organic solvent tolerance-like N-terminal" evidence="5">
    <location>
        <begin position="30"/>
        <end position="141"/>
    </location>
</feature>
<evidence type="ECO:0000256" key="1">
    <source>
        <dbReference type="ARBA" id="ARBA00022448"/>
    </source>
</evidence>
<dbReference type="GeneID" id="1190213"/>
<comment type="subcellular location">
    <subcellularLocation>
        <location evidence="4">Periplasm</location>
    </subcellularLocation>
</comment>
<name>A0A072JI93_VIBPH</name>
<dbReference type="GO" id="GO:0043165">
    <property type="term" value="P:Gram-negative-bacterium-type cell outer membrane assembly"/>
    <property type="evidence" value="ECO:0007669"/>
    <property type="project" value="UniProtKB-UniRule"/>
</dbReference>
<evidence type="ECO:0000313" key="21">
    <source>
        <dbReference type="Proteomes" id="UP000518904"/>
    </source>
</evidence>
<evidence type="ECO:0000313" key="14">
    <source>
        <dbReference type="EMBL" id="TXN14039.1"/>
    </source>
</evidence>
<dbReference type="Proteomes" id="UP001253193">
    <property type="component" value="Unassembled WGS sequence"/>
</dbReference>
<dbReference type="EMBL" id="CP097355">
    <property type="protein sequence ID" value="UYV26802.1"/>
    <property type="molecule type" value="Genomic_DNA"/>
</dbReference>
<dbReference type="Proteomes" id="UP001163036">
    <property type="component" value="Chromosome 1"/>
</dbReference>
<dbReference type="InterPro" id="IPR005653">
    <property type="entry name" value="OstA-like_N"/>
</dbReference>
<reference evidence="12 18" key="2">
    <citation type="submission" date="2015-08" db="EMBL/GenBank/DDBJ databases">
        <title>Draft Genome Sequences of Vibrio parahaemolyticus Strains.</title>
        <authorList>
            <person name="Gonzalez-Escalona N."/>
            <person name="DePaola A."/>
        </authorList>
    </citation>
    <scope>NUCLEOTIDE SEQUENCE [LARGE SCALE GENOMIC DNA]</scope>
    <source>
        <strain evidence="12 18">CFSAN001621</strain>
    </source>
</reference>
<evidence type="ECO:0000313" key="7">
    <source>
        <dbReference type="EMBL" id="KOY27174.1"/>
    </source>
</evidence>
<dbReference type="AlphaFoldDB" id="A0A072JI93"/>
<dbReference type="EMBL" id="VRMQ01000008">
    <property type="protein sequence ID" value="TXN14039.1"/>
    <property type="molecule type" value="Genomic_DNA"/>
</dbReference>
<dbReference type="Proteomes" id="UP000191946">
    <property type="component" value="Unassembled WGS sequence"/>
</dbReference>
<reference evidence="16" key="10">
    <citation type="submission" date="2022-12" db="EMBL/GenBank/DDBJ databases">
        <title>Vibrio parahaemolyticus become highly virulent by producing novel Tc toxins.</title>
        <authorList>
            <person name="Yang F."/>
            <person name="You Y."/>
            <person name="Lai Q."/>
            <person name="Xu L."/>
            <person name="Li F."/>
        </authorList>
    </citation>
    <scope>NUCLEOTIDE SEQUENCE</scope>
    <source>
        <strain evidence="16">Vp-HL-202005</strain>
    </source>
</reference>
<sequence precursor="true">MKPLHLSLLALVLAAPQAFALKSDTQQPVYINSDTQQVDMKSNQVIFKGDVSLKQGSINIDADRIVVTRDPKTEAIKQIQAFGKPATFSQLMDDGKTLSGQATELDYRISTDELTMKGQAQLAQDGNTIKGSSIRYQIGQQKLVADSSKNERVTTILQPNQIEN</sequence>
<evidence type="ECO:0000313" key="15">
    <source>
        <dbReference type="EMBL" id="UYV26802.1"/>
    </source>
</evidence>
<dbReference type="InterPro" id="IPR014340">
    <property type="entry name" value="LptA"/>
</dbReference>
<keyword evidence="3 4" id="KW-0574">Periplasm</keyword>
<dbReference type="EMBL" id="CP034298">
    <property type="protein sequence ID" value="QHH10595.1"/>
    <property type="molecule type" value="Genomic_DNA"/>
</dbReference>
<dbReference type="Proteomes" id="UP001156560">
    <property type="component" value="Chromosome 1"/>
</dbReference>
<evidence type="ECO:0000313" key="20">
    <source>
        <dbReference type="Proteomes" id="UP000464718"/>
    </source>
</evidence>
<dbReference type="EMBL" id="CP114194">
    <property type="protein sequence ID" value="WAT89878.1"/>
    <property type="molecule type" value="Genomic_DNA"/>
</dbReference>
<dbReference type="Proteomes" id="UP000856022">
    <property type="component" value="Unassembled WGS sequence"/>
</dbReference>
<dbReference type="Proteomes" id="UP000464718">
    <property type="component" value="Chromosome i"/>
</dbReference>
<protein>
    <recommendedName>
        <fullName evidence="4">Lipopolysaccharide export system protein LptA</fullName>
    </recommendedName>
</protein>
<keyword evidence="18" id="KW-1185">Reference proteome</keyword>
<dbReference type="Proteomes" id="UP000726777">
    <property type="component" value="Unassembled WGS sequence"/>
</dbReference>
<evidence type="ECO:0000313" key="12">
    <source>
        <dbReference type="EMBL" id="OQJ96655.1"/>
    </source>
</evidence>
<comment type="similarity">
    <text evidence="4">Belongs to the LptA family.</text>
</comment>
<comment type="function">
    <text evidence="4">Involved in the assembly of lipopolysaccharide (LPS). Required for the translocation of LPS from the inner membrane to the outer membrane. May form a bridge between the inner membrane and the outer membrane, via interactions with LptC and LptD, thereby facilitating LPS transfer across the periplasm.</text>
</comment>
<dbReference type="OrthoDB" id="5295619at2"/>
<evidence type="ECO:0000313" key="13">
    <source>
        <dbReference type="EMBL" id="QHH10595.1"/>
    </source>
</evidence>
<dbReference type="EMBL" id="DACQKT010000015">
    <property type="protein sequence ID" value="HAS6679523.1"/>
    <property type="molecule type" value="Genomic_DNA"/>
</dbReference>
<dbReference type="GO" id="GO:0015920">
    <property type="term" value="P:lipopolysaccharide transport"/>
    <property type="evidence" value="ECO:0007669"/>
    <property type="project" value="UniProtKB-UniRule"/>
</dbReference>
<dbReference type="Proteomes" id="UP000037697">
    <property type="component" value="Unassembled WGS sequence"/>
</dbReference>
<evidence type="ECO:0000313" key="16">
    <source>
        <dbReference type="EMBL" id="WAT89878.1"/>
    </source>
</evidence>
<keyword evidence="2 4" id="KW-0732">Signal</keyword>
<evidence type="ECO:0000313" key="17">
    <source>
        <dbReference type="Proteomes" id="UP000037697"/>
    </source>
</evidence>
<dbReference type="Proteomes" id="UP000321504">
    <property type="component" value="Unassembled WGS sequence"/>
</dbReference>
<reference evidence="21 22" key="7">
    <citation type="submission" date="2020-04" db="EMBL/GenBank/DDBJ databases">
        <title>Whole-genome sequencing of Vibrio spp. from China reveals different genetic environments of blaCTX-M-14 among diverse lineages.</title>
        <authorList>
            <person name="Zheng Z."/>
            <person name="Ye L."/>
            <person name="Chen S."/>
        </authorList>
    </citation>
    <scope>NUCLEOTIDE SEQUENCE [LARGE SCALE GENOMIC DNA]</scope>
    <source>
        <strain evidence="11 21">Vb0551</strain>
        <strain evidence="10 22">Vb0574</strain>
    </source>
</reference>
<dbReference type="Proteomes" id="UP000518904">
    <property type="component" value="Unassembled WGS sequence"/>
</dbReference>
<dbReference type="NCBIfam" id="TIGR03002">
    <property type="entry name" value="outer_YhbN_LptA"/>
    <property type="match status" value="1"/>
</dbReference>
<dbReference type="Pfam" id="PF03968">
    <property type="entry name" value="LptD_N"/>
    <property type="match status" value="1"/>
</dbReference>
<reference evidence="14 19" key="5">
    <citation type="submission" date="2019-08" db="EMBL/GenBank/DDBJ databases">
        <title>Emerging of two pre-pandemic pathogenic O4:KUT lineages of Vibrio parahaemolyticus in coastal eastern China.</title>
        <authorList>
            <person name="Yu H."/>
        </authorList>
    </citation>
    <scope>NUCLEOTIDE SEQUENCE [LARGE SCALE GENOMIC DNA]</scope>
    <source>
        <strain evidence="14 19">HZ17-383</strain>
    </source>
</reference>
<dbReference type="Gene3D" id="2.60.450.10">
    <property type="entry name" value="Lipopolysaccharide (LPS) transport protein A like domain"/>
    <property type="match status" value="1"/>
</dbReference>
<keyword evidence="1 4" id="KW-0813">Transport</keyword>
<dbReference type="EMBL" id="LHQV01000023">
    <property type="protein sequence ID" value="OQJ96655.1"/>
    <property type="molecule type" value="Genomic_DNA"/>
</dbReference>
<dbReference type="GO" id="GO:0009279">
    <property type="term" value="C:cell outer membrane"/>
    <property type="evidence" value="ECO:0007669"/>
    <property type="project" value="TreeGrafter"/>
</dbReference>
<evidence type="ECO:0000256" key="3">
    <source>
        <dbReference type="ARBA" id="ARBA00022764"/>
    </source>
</evidence>
<reference evidence="7 17" key="1">
    <citation type="submission" date="2015-07" db="EMBL/GenBank/DDBJ databases">
        <title>Foodborne Vibrio parahaemolyticus Isolates.</title>
        <authorList>
            <person name="Ronholm J."/>
            <person name="Petronella N."/>
            <person name="Kenwell R."/>
            <person name="Banerjee S."/>
        </authorList>
    </citation>
    <scope>NUCLEOTIDE SEQUENCE [LARGE SCALE GENOMIC DNA]</scope>
    <source>
        <strain evidence="7 17">HS-06-05</strain>
    </source>
</reference>
<reference evidence="13 20" key="4">
    <citation type="submission" date="2018-12" db="EMBL/GenBank/DDBJ databases">
        <title>Genomic insights into the evolutionary origins and pathogenicity of five Vibrio parahaemolyticus strains isolated from the shrimp with acute hepatopancreatic necrosis disease (AHPND).</title>
        <authorList>
            <person name="Yang Q."/>
            <person name="Dong X."/>
            <person name="Xie G."/>
            <person name="Fu S."/>
            <person name="Zou P."/>
            <person name="Sun J."/>
            <person name="Wang Y."/>
            <person name="Huang J."/>
        </authorList>
    </citation>
    <scope>NUCLEOTIDE SEQUENCE [LARGE SCALE GENOMIC DNA]</scope>
    <source>
        <strain evidence="13 20">20160303005-1</strain>
    </source>
</reference>
<evidence type="ECO:0000313" key="18">
    <source>
        <dbReference type="Proteomes" id="UP000191946"/>
    </source>
</evidence>
<gene>
    <name evidence="4 11" type="primary">lptA</name>
    <name evidence="7" type="ORF">ACX05_19345</name>
    <name evidence="12" type="ORF">AKG60_23695</name>
    <name evidence="13" type="ORF">EHC69_15180</name>
    <name evidence="14" type="ORF">FVP01_21570</name>
    <name evidence="11" type="ORF">HKB16_02780</name>
    <name evidence="10" type="ORF">HKB21_01635</name>
    <name evidence="6" type="ORF">I7278_22305</name>
    <name evidence="8" type="ORF">IB292_21615</name>
    <name evidence="15" type="ORF">M5598_02045</name>
    <name evidence="16" type="ORF">O1Q84_14920</name>
    <name evidence="9" type="ORF">QX249_25090</name>
</gene>
<reference evidence="6" key="3">
    <citation type="journal article" date="2018" name="Genome Biol.">
        <title>SKESA: strategic k-mer extension for scrupulous assemblies.</title>
        <authorList>
            <person name="Souvorov A."/>
            <person name="Agarwala R."/>
            <person name="Lipman D.J."/>
        </authorList>
    </citation>
    <scope>NUCLEOTIDE SEQUENCE</scope>
    <source>
        <strain evidence="6">1930</strain>
    </source>
</reference>
<dbReference type="GO" id="GO:0001530">
    <property type="term" value="F:lipopolysaccharide binding"/>
    <property type="evidence" value="ECO:0007669"/>
    <property type="project" value="InterPro"/>
</dbReference>
<dbReference type="EMBL" id="JACVHL010000028">
    <property type="protein sequence ID" value="MCC3807621.1"/>
    <property type="molecule type" value="Genomic_DNA"/>
</dbReference>
<reference evidence="15" key="9">
    <citation type="submission" date="2022-05" db="EMBL/GenBank/DDBJ databases">
        <title>Megaplasmid of Vibrio parahaemolyticus.</title>
        <authorList>
            <person name="Strauch E."/>
            <person name="Borowiak M."/>
        </authorList>
    </citation>
    <scope>NUCLEOTIDE SEQUENCE</scope>
    <source>
        <strain evidence="15">16-VB00198</strain>
    </source>
</reference>
<reference evidence="6" key="6">
    <citation type="submission" date="2019-12" db="EMBL/GenBank/DDBJ databases">
        <authorList>
            <consortium name="NCBI Pathogen Detection Project"/>
        </authorList>
    </citation>
    <scope>NUCLEOTIDE SEQUENCE</scope>
    <source>
        <strain evidence="6">1930</strain>
    </source>
</reference>
<dbReference type="HAMAP" id="MF_01914">
    <property type="entry name" value="LPS_assembly_LptA"/>
    <property type="match status" value="1"/>
</dbReference>
<proteinExistence type="inferred from homology"/>
<evidence type="ECO:0000313" key="10">
    <source>
        <dbReference type="EMBL" id="NMU24324.1"/>
    </source>
</evidence>
<dbReference type="GO" id="GO:0017089">
    <property type="term" value="F:glycolipid transfer activity"/>
    <property type="evidence" value="ECO:0007669"/>
    <property type="project" value="TreeGrafter"/>
</dbReference>
<evidence type="ECO:0000313" key="9">
    <source>
        <dbReference type="EMBL" id="MDS1823909.1"/>
    </source>
</evidence>
<dbReference type="EMBL" id="LIRS01000107">
    <property type="protein sequence ID" value="KOY27174.1"/>
    <property type="molecule type" value="Genomic_DNA"/>
</dbReference>
<evidence type="ECO:0000256" key="2">
    <source>
        <dbReference type="ARBA" id="ARBA00022729"/>
    </source>
</evidence>
<accession>A0A072JI93</accession>
<dbReference type="InterPro" id="IPR052037">
    <property type="entry name" value="LPS_export_LptA"/>
</dbReference>
<evidence type="ECO:0000313" key="22">
    <source>
        <dbReference type="Proteomes" id="UP000555836"/>
    </source>
</evidence>
<reference evidence="9" key="11">
    <citation type="submission" date="2023-06" db="EMBL/GenBank/DDBJ databases">
        <title>Genomic Diversity of Vibrio spp. and Metagenomic Analysis of Pathogens in Florida Gulf Coastal Waters Following Hurricane Ian.</title>
        <authorList>
            <person name="Brumfield K.D."/>
        </authorList>
    </citation>
    <scope>NUCLEOTIDE SEQUENCE</scope>
    <source>
        <strain evidence="9">WBS2B-138</strain>
    </source>
</reference>
<organism evidence="11 21">
    <name type="scientific">Vibrio parahaemolyticus</name>
    <dbReference type="NCBI Taxonomy" id="670"/>
    <lineage>
        <taxon>Bacteria</taxon>
        <taxon>Pseudomonadati</taxon>
        <taxon>Pseudomonadota</taxon>
        <taxon>Gammaproteobacteria</taxon>
        <taxon>Vibrionales</taxon>
        <taxon>Vibrionaceae</taxon>
        <taxon>Vibrio</taxon>
    </lineage>
</organism>
<evidence type="ECO:0000313" key="8">
    <source>
        <dbReference type="EMBL" id="MCC3807621.1"/>
    </source>
</evidence>
<dbReference type="OMA" id="VPTQQME"/>
<dbReference type="Proteomes" id="UP000555836">
    <property type="component" value="Unassembled WGS sequence"/>
</dbReference>
<evidence type="ECO:0000259" key="5">
    <source>
        <dbReference type="Pfam" id="PF03968"/>
    </source>
</evidence>
<feature type="signal peptide" evidence="4">
    <location>
        <begin position="1"/>
        <end position="20"/>
    </location>
</feature>
<evidence type="ECO:0000256" key="4">
    <source>
        <dbReference type="HAMAP-Rule" id="MF_01914"/>
    </source>
</evidence>
<evidence type="ECO:0000313" key="11">
    <source>
        <dbReference type="EMBL" id="NMU81800.1"/>
    </source>
</evidence>